<feature type="active site" evidence="13">
    <location>
        <position position="7"/>
    </location>
</feature>
<sequence>MIILGLDPGIARTGYGVVDTSATATFIRCGCITTLPIYSLEERLLTIANDVNQIIDDTHPDIAVVEEIFFGNNKKTAMVTAHVRGILLHILASRHISIQSLTPLQIKSRLTGYGAASKEQMQQAVTLQLHLTQVPQPDDAADALAAALCATV</sequence>
<dbReference type="PANTHER" id="PTHR30194">
    <property type="entry name" value="CROSSOVER JUNCTION ENDODEOXYRIBONUCLEASE RUVC"/>
    <property type="match status" value="1"/>
</dbReference>
<keyword evidence="11 13" id="KW-0234">DNA repair</keyword>
<comment type="cofactor">
    <cofactor evidence="13">
        <name>Mg(2+)</name>
        <dbReference type="ChEBI" id="CHEBI:18420"/>
    </cofactor>
    <text evidence="13">Binds 2 Mg(2+) ion per subunit.</text>
</comment>
<dbReference type="CDD" id="cd16962">
    <property type="entry name" value="RuvC"/>
    <property type="match status" value="1"/>
</dbReference>
<dbReference type="SUPFAM" id="SSF53098">
    <property type="entry name" value="Ribonuclease H-like"/>
    <property type="match status" value="1"/>
</dbReference>
<dbReference type="Gene3D" id="3.30.420.10">
    <property type="entry name" value="Ribonuclease H-like superfamily/Ribonuclease H"/>
    <property type="match status" value="1"/>
</dbReference>
<dbReference type="Proteomes" id="UP000177528">
    <property type="component" value="Unassembled WGS sequence"/>
</dbReference>
<dbReference type="AlphaFoldDB" id="A0A1G1X4G4"/>
<feature type="binding site" evidence="13">
    <location>
        <position position="66"/>
    </location>
    <ligand>
        <name>Mg(2+)</name>
        <dbReference type="ChEBI" id="CHEBI:18420"/>
        <label>2</label>
    </ligand>
</feature>
<dbReference type="GO" id="GO:0048476">
    <property type="term" value="C:Holliday junction resolvase complex"/>
    <property type="evidence" value="ECO:0007669"/>
    <property type="project" value="UniProtKB-UniRule"/>
</dbReference>
<dbReference type="PROSITE" id="PS01321">
    <property type="entry name" value="RUVC"/>
    <property type="match status" value="1"/>
</dbReference>
<evidence type="ECO:0000256" key="3">
    <source>
        <dbReference type="ARBA" id="ARBA00022722"/>
    </source>
</evidence>
<evidence type="ECO:0000256" key="14">
    <source>
        <dbReference type="NCBIfam" id="TIGR00228"/>
    </source>
</evidence>
<protein>
    <recommendedName>
        <fullName evidence="13 14">Crossover junction endodeoxyribonuclease RuvC</fullName>
        <ecNumber evidence="13 14">3.1.21.10</ecNumber>
    </recommendedName>
    <alternativeName>
        <fullName evidence="13">Holliday junction nuclease RuvC</fullName>
    </alternativeName>
    <alternativeName>
        <fullName evidence="13">Holliday junction resolvase RuvC</fullName>
    </alternativeName>
</protein>
<comment type="similarity">
    <text evidence="1 13">Belongs to the RuvC family.</text>
</comment>
<dbReference type="GO" id="GO:0000287">
    <property type="term" value="F:magnesium ion binding"/>
    <property type="evidence" value="ECO:0007669"/>
    <property type="project" value="UniProtKB-UniRule"/>
</dbReference>
<dbReference type="NCBIfam" id="NF000711">
    <property type="entry name" value="PRK00039.2-1"/>
    <property type="match status" value="1"/>
</dbReference>
<dbReference type="InterPro" id="IPR036397">
    <property type="entry name" value="RNaseH_sf"/>
</dbReference>
<dbReference type="InterPro" id="IPR002176">
    <property type="entry name" value="X-over_junc_endoDNase_RuvC"/>
</dbReference>
<keyword evidence="7 13" id="KW-0378">Hydrolase</keyword>
<accession>A0A1G1X4G4</accession>
<keyword evidence="9 13" id="KW-0238">DNA-binding</keyword>
<dbReference type="GO" id="GO:0006281">
    <property type="term" value="P:DNA repair"/>
    <property type="evidence" value="ECO:0007669"/>
    <property type="project" value="UniProtKB-UniRule"/>
</dbReference>
<proteinExistence type="inferred from homology"/>
<dbReference type="NCBIfam" id="TIGR00228">
    <property type="entry name" value="ruvC"/>
    <property type="match status" value="1"/>
</dbReference>
<comment type="caution">
    <text evidence="15">The sequence shown here is derived from an EMBL/GenBank/DDBJ whole genome shotgun (WGS) entry which is preliminary data.</text>
</comment>
<dbReference type="PRINTS" id="PR00696">
    <property type="entry name" value="RSOLVASERUVC"/>
</dbReference>
<feature type="binding site" evidence="13">
    <location>
        <position position="7"/>
    </location>
    <ligand>
        <name>Mg(2+)</name>
        <dbReference type="ChEBI" id="CHEBI:18420"/>
        <label>1</label>
    </ligand>
</feature>
<evidence type="ECO:0000313" key="15">
    <source>
        <dbReference type="EMBL" id="OGY34853.1"/>
    </source>
</evidence>
<feature type="active site" evidence="13">
    <location>
        <position position="139"/>
    </location>
</feature>
<comment type="subunit">
    <text evidence="13">Homodimer which binds Holliday junction (HJ) DNA. The HJ becomes 2-fold symmetrical on binding to RuvC with unstacked arms; it has a different conformation from HJ DNA in complex with RuvA. In the full resolvosome a probable DNA-RuvA(4)-RuvB(12)-RuvC(2) complex forms which resolves the HJ.</text>
</comment>
<reference evidence="15 16" key="1">
    <citation type="journal article" date="2016" name="Nat. Commun.">
        <title>Thousands of microbial genomes shed light on interconnected biogeochemical processes in an aquifer system.</title>
        <authorList>
            <person name="Anantharaman K."/>
            <person name="Brown C.T."/>
            <person name="Hug L.A."/>
            <person name="Sharon I."/>
            <person name="Castelle C.J."/>
            <person name="Probst A.J."/>
            <person name="Thomas B.C."/>
            <person name="Singh A."/>
            <person name="Wilkins M.J."/>
            <person name="Karaoz U."/>
            <person name="Brodie E.L."/>
            <person name="Williams K.H."/>
            <person name="Hubbard S.S."/>
            <person name="Banfield J.F."/>
        </authorList>
    </citation>
    <scope>NUCLEOTIDE SEQUENCE [LARGE SCALE GENOMIC DNA]</scope>
</reference>
<dbReference type="PANTHER" id="PTHR30194:SF3">
    <property type="entry name" value="CROSSOVER JUNCTION ENDODEOXYRIBONUCLEASE RUVC"/>
    <property type="match status" value="1"/>
</dbReference>
<comment type="catalytic activity">
    <reaction evidence="12 13">
        <text>Endonucleolytic cleavage at a junction such as a reciprocal single-stranded crossover between two homologous DNA duplexes (Holliday junction).</text>
        <dbReference type="EC" id="3.1.21.10"/>
    </reaction>
</comment>
<keyword evidence="10 13" id="KW-0233">DNA recombination</keyword>
<feature type="binding site" evidence="13">
    <location>
        <position position="139"/>
    </location>
    <ligand>
        <name>Mg(2+)</name>
        <dbReference type="ChEBI" id="CHEBI:18420"/>
        <label>1</label>
    </ligand>
</feature>
<comment type="subcellular location">
    <subcellularLocation>
        <location evidence="13">Cytoplasm</location>
    </subcellularLocation>
</comment>
<evidence type="ECO:0000256" key="5">
    <source>
        <dbReference type="ARBA" id="ARBA00022759"/>
    </source>
</evidence>
<evidence type="ECO:0000313" key="16">
    <source>
        <dbReference type="Proteomes" id="UP000177528"/>
    </source>
</evidence>
<comment type="function">
    <text evidence="13">The RuvA-RuvB-RuvC complex processes Holliday junction (HJ) DNA during genetic recombination and DNA repair. Endonuclease that resolves HJ intermediates. Cleaves cruciform DNA by making single-stranded nicks across the HJ at symmetrical positions within the homologous arms, yielding a 5'-phosphate and a 3'-hydroxyl group; requires a central core of homology in the junction. The consensus cleavage sequence is 5'-(A/T)TT(C/G)-3'. Cleavage occurs on the 3'-side of the TT dinucleotide at the point of strand exchange. HJ branch migration catalyzed by RuvA-RuvB allows RuvC to scan DNA until it finds its consensus sequence, where it cleaves and resolves the cruciform DNA.</text>
</comment>
<feature type="active site" evidence="13">
    <location>
        <position position="66"/>
    </location>
</feature>
<name>A0A1G1X4G4_9BACT</name>
<dbReference type="HAMAP" id="MF_00034">
    <property type="entry name" value="RuvC"/>
    <property type="match status" value="1"/>
</dbReference>
<evidence type="ECO:0000256" key="2">
    <source>
        <dbReference type="ARBA" id="ARBA00022490"/>
    </source>
</evidence>
<keyword evidence="8 13" id="KW-0460">Magnesium</keyword>
<keyword evidence="5 13" id="KW-0255">Endonuclease</keyword>
<evidence type="ECO:0000256" key="12">
    <source>
        <dbReference type="ARBA" id="ARBA00029354"/>
    </source>
</evidence>
<dbReference type="FunFam" id="3.30.420.10:FF:000002">
    <property type="entry name" value="Crossover junction endodeoxyribonuclease RuvC"/>
    <property type="match status" value="1"/>
</dbReference>
<dbReference type="GO" id="GO:0008821">
    <property type="term" value="F:crossover junction DNA endonuclease activity"/>
    <property type="evidence" value="ECO:0007669"/>
    <property type="project" value="UniProtKB-UniRule"/>
</dbReference>
<dbReference type="EC" id="3.1.21.10" evidence="13 14"/>
<dbReference type="EMBL" id="MHHR01000009">
    <property type="protein sequence ID" value="OGY34853.1"/>
    <property type="molecule type" value="Genomic_DNA"/>
</dbReference>
<gene>
    <name evidence="13" type="primary">ruvC</name>
    <name evidence="15" type="ORF">A3D99_03020</name>
</gene>
<keyword evidence="3 13" id="KW-0540">Nuclease</keyword>
<evidence type="ECO:0000256" key="6">
    <source>
        <dbReference type="ARBA" id="ARBA00022763"/>
    </source>
</evidence>
<keyword evidence="2 13" id="KW-0963">Cytoplasm</keyword>
<dbReference type="Pfam" id="PF02075">
    <property type="entry name" value="RuvC"/>
    <property type="match status" value="1"/>
</dbReference>
<evidence type="ECO:0000256" key="11">
    <source>
        <dbReference type="ARBA" id="ARBA00023204"/>
    </source>
</evidence>
<dbReference type="GO" id="GO:0003677">
    <property type="term" value="F:DNA binding"/>
    <property type="evidence" value="ECO:0007669"/>
    <property type="project" value="UniProtKB-KW"/>
</dbReference>
<dbReference type="InterPro" id="IPR020563">
    <property type="entry name" value="X-over_junc_endoDNase_Mg_BS"/>
</dbReference>
<evidence type="ECO:0000256" key="13">
    <source>
        <dbReference type="HAMAP-Rule" id="MF_00034"/>
    </source>
</evidence>
<evidence type="ECO:0000256" key="4">
    <source>
        <dbReference type="ARBA" id="ARBA00022723"/>
    </source>
</evidence>
<organism evidence="15 16">
    <name type="scientific">Candidatus Andersenbacteria bacterium RIFCSPHIGHO2_12_FULL_45_11</name>
    <dbReference type="NCBI Taxonomy" id="1797281"/>
    <lineage>
        <taxon>Bacteria</taxon>
        <taxon>Candidatus Anderseniibacteriota</taxon>
    </lineage>
</organism>
<dbReference type="GO" id="GO:0006310">
    <property type="term" value="P:DNA recombination"/>
    <property type="evidence" value="ECO:0007669"/>
    <property type="project" value="UniProtKB-UniRule"/>
</dbReference>
<evidence type="ECO:0000256" key="7">
    <source>
        <dbReference type="ARBA" id="ARBA00022801"/>
    </source>
</evidence>
<evidence type="ECO:0000256" key="8">
    <source>
        <dbReference type="ARBA" id="ARBA00022842"/>
    </source>
</evidence>
<dbReference type="InterPro" id="IPR012337">
    <property type="entry name" value="RNaseH-like_sf"/>
</dbReference>
<evidence type="ECO:0000256" key="9">
    <source>
        <dbReference type="ARBA" id="ARBA00023125"/>
    </source>
</evidence>
<keyword evidence="6 13" id="KW-0227">DNA damage</keyword>
<evidence type="ECO:0000256" key="1">
    <source>
        <dbReference type="ARBA" id="ARBA00009518"/>
    </source>
</evidence>
<keyword evidence="4 13" id="KW-0479">Metal-binding</keyword>
<evidence type="ECO:0000256" key="10">
    <source>
        <dbReference type="ARBA" id="ARBA00023172"/>
    </source>
</evidence>
<dbReference type="GO" id="GO:0005737">
    <property type="term" value="C:cytoplasm"/>
    <property type="evidence" value="ECO:0007669"/>
    <property type="project" value="UniProtKB-SubCell"/>
</dbReference>